<dbReference type="InterPro" id="IPR000847">
    <property type="entry name" value="LysR_HTH_N"/>
</dbReference>
<organism evidence="6 7">
    <name type="scientific">Aeromonas molluscorum 848</name>
    <dbReference type="NCBI Taxonomy" id="1268236"/>
    <lineage>
        <taxon>Bacteria</taxon>
        <taxon>Pseudomonadati</taxon>
        <taxon>Pseudomonadota</taxon>
        <taxon>Gammaproteobacteria</taxon>
        <taxon>Aeromonadales</taxon>
        <taxon>Aeromonadaceae</taxon>
        <taxon>Aeromonas</taxon>
    </lineage>
</organism>
<dbReference type="GO" id="GO:0003700">
    <property type="term" value="F:DNA-binding transcription factor activity"/>
    <property type="evidence" value="ECO:0007669"/>
    <property type="project" value="InterPro"/>
</dbReference>
<dbReference type="FunFam" id="1.10.10.10:FF:000001">
    <property type="entry name" value="LysR family transcriptional regulator"/>
    <property type="match status" value="1"/>
</dbReference>
<evidence type="ECO:0000313" key="7">
    <source>
        <dbReference type="Proteomes" id="UP000013526"/>
    </source>
</evidence>
<protein>
    <submittedName>
        <fullName evidence="6">LysR family transcriptional regulator</fullName>
    </submittedName>
</protein>
<gene>
    <name evidence="6" type="ORF">G113_15668</name>
</gene>
<feature type="domain" description="HTH lysR-type" evidence="5">
    <location>
        <begin position="23"/>
        <end position="80"/>
    </location>
</feature>
<dbReference type="Pfam" id="PF03466">
    <property type="entry name" value="LysR_substrate"/>
    <property type="match status" value="1"/>
</dbReference>
<keyword evidence="7" id="KW-1185">Reference proteome</keyword>
<dbReference type="CDD" id="cd05466">
    <property type="entry name" value="PBP2_LTTR_substrate"/>
    <property type="match status" value="1"/>
</dbReference>
<keyword evidence="4" id="KW-0804">Transcription</keyword>
<dbReference type="InterPro" id="IPR050950">
    <property type="entry name" value="HTH-type_LysR_regulators"/>
</dbReference>
<evidence type="ECO:0000256" key="3">
    <source>
        <dbReference type="ARBA" id="ARBA00023125"/>
    </source>
</evidence>
<dbReference type="Gene3D" id="1.10.10.10">
    <property type="entry name" value="Winged helix-like DNA-binding domain superfamily/Winged helix DNA-binding domain"/>
    <property type="match status" value="1"/>
</dbReference>
<keyword evidence="2" id="KW-0805">Transcription regulation</keyword>
<dbReference type="PRINTS" id="PR00039">
    <property type="entry name" value="HTHLYSR"/>
</dbReference>
<dbReference type="Proteomes" id="UP000013526">
    <property type="component" value="Unassembled WGS sequence"/>
</dbReference>
<dbReference type="GO" id="GO:0005829">
    <property type="term" value="C:cytosol"/>
    <property type="evidence" value="ECO:0007669"/>
    <property type="project" value="TreeGrafter"/>
</dbReference>
<evidence type="ECO:0000256" key="4">
    <source>
        <dbReference type="ARBA" id="ARBA00023163"/>
    </source>
</evidence>
<dbReference type="PROSITE" id="PS50931">
    <property type="entry name" value="HTH_LYSR"/>
    <property type="match status" value="1"/>
</dbReference>
<dbReference type="Gene3D" id="3.40.190.290">
    <property type="match status" value="1"/>
</dbReference>
<dbReference type="PATRIC" id="fig|1268236.3.peg.3073"/>
<evidence type="ECO:0000313" key="6">
    <source>
        <dbReference type="EMBL" id="EOD54189.1"/>
    </source>
</evidence>
<dbReference type="PANTHER" id="PTHR30419">
    <property type="entry name" value="HTH-TYPE TRANSCRIPTIONAL REGULATOR YBHD"/>
    <property type="match status" value="1"/>
</dbReference>
<dbReference type="EMBL" id="AQGQ01000127">
    <property type="protein sequence ID" value="EOD54189.1"/>
    <property type="molecule type" value="Genomic_DNA"/>
</dbReference>
<sequence>MKMDFQLISVGSNLPQSSGKSMMNIKQLHYFHELAHHQHFAKAAKACHITQPTLSASITALEKNLGTDLVVRTSQFVALTEAGELVRQYAERMLLEQEALKQELARFHGELSGTLRIGIVPQSNVDIMPLIASYKARYPDIVIRLSVMSNEALLAQLELHQCDIGLGFDESLSAPNRRAFHLYPQGHNRMALLMSRSAAAALGNGAPITLASLQDKPLVLPSRNMQFRQYLDLAAERAGISLKMVLETDSLFHLTSAVHHQLGWAIVSAGLAHSASQLSDLDYRLLEPLDVGCTLFMTRQHSITPAMRAFLALVTETMPSHDRCV</sequence>
<dbReference type="Pfam" id="PF00126">
    <property type="entry name" value="HTH_1"/>
    <property type="match status" value="1"/>
</dbReference>
<dbReference type="SUPFAM" id="SSF46785">
    <property type="entry name" value="Winged helix' DNA-binding domain"/>
    <property type="match status" value="1"/>
</dbReference>
<dbReference type="InterPro" id="IPR005119">
    <property type="entry name" value="LysR_subst-bd"/>
</dbReference>
<name>R1H6U6_9GAMM</name>
<evidence type="ECO:0000256" key="2">
    <source>
        <dbReference type="ARBA" id="ARBA00023015"/>
    </source>
</evidence>
<keyword evidence="3" id="KW-0238">DNA-binding</keyword>
<evidence type="ECO:0000259" key="5">
    <source>
        <dbReference type="PROSITE" id="PS50931"/>
    </source>
</evidence>
<dbReference type="InterPro" id="IPR036388">
    <property type="entry name" value="WH-like_DNA-bd_sf"/>
</dbReference>
<reference evidence="6 7" key="1">
    <citation type="journal article" date="2013" name="Genome Announc.">
        <title>Draft Genome Sequence of Aeromonas molluscorum Strain 848TT, Isolated from Bivalve Molluscs.</title>
        <authorList>
            <person name="Spataro N."/>
            <person name="Farfan M."/>
            <person name="Albarral V."/>
            <person name="Sanglas A."/>
            <person name="Loren J.G."/>
            <person name="Fuste M.C."/>
            <person name="Bosch E."/>
        </authorList>
    </citation>
    <scope>NUCLEOTIDE SEQUENCE [LARGE SCALE GENOMIC DNA]</scope>
    <source>
        <strain evidence="6 7">848</strain>
    </source>
</reference>
<dbReference type="GO" id="GO:0003677">
    <property type="term" value="F:DNA binding"/>
    <property type="evidence" value="ECO:0007669"/>
    <property type="project" value="UniProtKB-KW"/>
</dbReference>
<accession>R1H6U6</accession>
<proteinExistence type="inferred from homology"/>
<comment type="caution">
    <text evidence="6">The sequence shown here is derived from an EMBL/GenBank/DDBJ whole genome shotgun (WGS) entry which is preliminary data.</text>
</comment>
<dbReference type="InterPro" id="IPR036390">
    <property type="entry name" value="WH_DNA-bd_sf"/>
</dbReference>
<evidence type="ECO:0000256" key="1">
    <source>
        <dbReference type="ARBA" id="ARBA00009437"/>
    </source>
</evidence>
<comment type="similarity">
    <text evidence="1">Belongs to the LysR transcriptional regulatory family.</text>
</comment>
<dbReference type="SUPFAM" id="SSF53850">
    <property type="entry name" value="Periplasmic binding protein-like II"/>
    <property type="match status" value="1"/>
</dbReference>
<dbReference type="AlphaFoldDB" id="R1H6U6"/>